<dbReference type="InterPro" id="IPR036097">
    <property type="entry name" value="HisK_dim/P_sf"/>
</dbReference>
<evidence type="ECO:0000256" key="6">
    <source>
        <dbReference type="PROSITE-ProRule" id="PRU00169"/>
    </source>
</evidence>
<evidence type="ECO:0000256" key="1">
    <source>
        <dbReference type="ARBA" id="ARBA00000085"/>
    </source>
</evidence>
<evidence type="ECO:0000313" key="11">
    <source>
        <dbReference type="EMBL" id="MXR40709.1"/>
    </source>
</evidence>
<dbReference type="SUPFAM" id="SSF52172">
    <property type="entry name" value="CheY-like"/>
    <property type="match status" value="1"/>
</dbReference>
<comment type="catalytic activity">
    <reaction evidence="1">
        <text>ATP + protein L-histidine = ADP + protein N-phospho-L-histidine.</text>
        <dbReference type="EC" id="2.7.13.3"/>
    </reaction>
</comment>
<dbReference type="SUPFAM" id="SSF55785">
    <property type="entry name" value="PYP-like sensor domain (PAS domain)"/>
    <property type="match status" value="1"/>
</dbReference>
<comment type="caution">
    <text evidence="11">The sequence shown here is derived from an EMBL/GenBank/DDBJ whole genome shotgun (WGS) entry which is preliminary data.</text>
</comment>
<dbReference type="EC" id="2.7.13.3" evidence="2"/>
<dbReference type="AlphaFoldDB" id="A0A6B0T2E9"/>
<dbReference type="Gene3D" id="3.30.450.40">
    <property type="match status" value="2"/>
</dbReference>
<dbReference type="Gene3D" id="3.40.50.2300">
    <property type="match status" value="1"/>
</dbReference>
<feature type="modified residue" description="4-aspartylphosphate" evidence="6">
    <location>
        <position position="59"/>
    </location>
</feature>
<dbReference type="SUPFAM" id="SSF55874">
    <property type="entry name" value="ATPase domain of HSP90 chaperone/DNA topoisomerase II/histidine kinase"/>
    <property type="match status" value="1"/>
</dbReference>
<proteinExistence type="predicted"/>
<dbReference type="Pfam" id="PF00072">
    <property type="entry name" value="Response_reg"/>
    <property type="match status" value="1"/>
</dbReference>
<dbReference type="InterPro" id="IPR005467">
    <property type="entry name" value="His_kinase_dom"/>
</dbReference>
<evidence type="ECO:0000256" key="2">
    <source>
        <dbReference type="ARBA" id="ARBA00012438"/>
    </source>
</evidence>
<dbReference type="InterPro" id="IPR003594">
    <property type="entry name" value="HATPase_dom"/>
</dbReference>
<dbReference type="InterPro" id="IPR011006">
    <property type="entry name" value="CheY-like_superfamily"/>
</dbReference>
<dbReference type="PROSITE" id="PS50109">
    <property type="entry name" value="HIS_KIN"/>
    <property type="match status" value="1"/>
</dbReference>
<dbReference type="SUPFAM" id="SSF55781">
    <property type="entry name" value="GAF domain-like"/>
    <property type="match status" value="2"/>
</dbReference>
<evidence type="ECO:0000313" key="12">
    <source>
        <dbReference type="Proteomes" id="UP000437065"/>
    </source>
</evidence>
<dbReference type="CDD" id="cd00082">
    <property type="entry name" value="HisKA"/>
    <property type="match status" value="1"/>
</dbReference>
<dbReference type="Pfam" id="PF13185">
    <property type="entry name" value="GAF_2"/>
    <property type="match status" value="2"/>
</dbReference>
<dbReference type="RefSeq" id="WP_159664108.1">
    <property type="nucleotide sequence ID" value="NZ_WUUS01000003.1"/>
</dbReference>
<dbReference type="InterPro" id="IPR003661">
    <property type="entry name" value="HisK_dim/P_dom"/>
</dbReference>
<feature type="domain" description="PAS" evidence="9">
    <location>
        <begin position="313"/>
        <end position="383"/>
    </location>
</feature>
<dbReference type="SMART" id="SM00387">
    <property type="entry name" value="HATPase_c"/>
    <property type="match status" value="1"/>
</dbReference>
<feature type="domain" description="Histidine kinase" evidence="7">
    <location>
        <begin position="597"/>
        <end position="794"/>
    </location>
</feature>
<dbReference type="InterPro" id="IPR029016">
    <property type="entry name" value="GAF-like_dom_sf"/>
</dbReference>
<dbReference type="InterPro" id="IPR036890">
    <property type="entry name" value="HATPase_C_sf"/>
</dbReference>
<evidence type="ECO:0000259" key="10">
    <source>
        <dbReference type="PROSITE" id="PS50113"/>
    </source>
</evidence>
<dbReference type="OrthoDB" id="8127at2157"/>
<dbReference type="PANTHER" id="PTHR43711:SF1">
    <property type="entry name" value="HISTIDINE KINASE 1"/>
    <property type="match status" value="1"/>
</dbReference>
<dbReference type="Gene3D" id="3.30.450.20">
    <property type="entry name" value="PAS domain"/>
    <property type="match status" value="1"/>
</dbReference>
<dbReference type="Pfam" id="PF02518">
    <property type="entry name" value="HATPase_c"/>
    <property type="match status" value="1"/>
</dbReference>
<keyword evidence="6" id="KW-0597">Phosphoprotein</keyword>
<dbReference type="SMART" id="SM00388">
    <property type="entry name" value="HisKA"/>
    <property type="match status" value="1"/>
</dbReference>
<dbReference type="EMBL" id="WUUS01000003">
    <property type="protein sequence ID" value="MXR40709.1"/>
    <property type="molecule type" value="Genomic_DNA"/>
</dbReference>
<dbReference type="NCBIfam" id="TIGR00229">
    <property type="entry name" value="sensory_box"/>
    <property type="match status" value="1"/>
</dbReference>
<gene>
    <name evidence="11" type="ORF">GRX01_05035</name>
</gene>
<dbReference type="InterPro" id="IPR000700">
    <property type="entry name" value="PAS-assoc_C"/>
</dbReference>
<dbReference type="SMART" id="SM00448">
    <property type="entry name" value="REC"/>
    <property type="match status" value="1"/>
</dbReference>
<dbReference type="SUPFAM" id="SSF47384">
    <property type="entry name" value="Homodimeric domain of signal transducing histidine kinase"/>
    <property type="match status" value="1"/>
</dbReference>
<evidence type="ECO:0000259" key="7">
    <source>
        <dbReference type="PROSITE" id="PS50109"/>
    </source>
</evidence>
<dbReference type="InterPro" id="IPR003018">
    <property type="entry name" value="GAF"/>
</dbReference>
<feature type="domain" description="Response regulatory" evidence="8">
    <location>
        <begin position="8"/>
        <end position="124"/>
    </location>
</feature>
<dbReference type="SMART" id="SM00091">
    <property type="entry name" value="PAS"/>
    <property type="match status" value="1"/>
</dbReference>
<name>A0A6B0T2E9_9EURY</name>
<accession>A0A6B0T2E9</accession>
<evidence type="ECO:0000256" key="5">
    <source>
        <dbReference type="ARBA" id="ARBA00023012"/>
    </source>
</evidence>
<evidence type="ECO:0000256" key="3">
    <source>
        <dbReference type="ARBA" id="ARBA00022679"/>
    </source>
</evidence>
<keyword evidence="3" id="KW-0808">Transferase</keyword>
<dbReference type="Pfam" id="PF00512">
    <property type="entry name" value="HisKA"/>
    <property type="match status" value="1"/>
</dbReference>
<reference evidence="11 12" key="1">
    <citation type="submission" date="2019-12" db="EMBL/GenBank/DDBJ databases">
        <title>Isolation and characterization of three novel carbon monoxide-oxidizing members of Halobacteria from salione crusts and soils.</title>
        <authorList>
            <person name="Myers M.R."/>
            <person name="King G.M."/>
        </authorList>
    </citation>
    <scope>NUCLEOTIDE SEQUENCE [LARGE SCALE GENOMIC DNA]</scope>
    <source>
        <strain evidence="11 12">WSA2</strain>
    </source>
</reference>
<dbReference type="Gene3D" id="1.10.287.130">
    <property type="match status" value="1"/>
</dbReference>
<dbReference type="InterPro" id="IPR013656">
    <property type="entry name" value="PAS_4"/>
</dbReference>
<dbReference type="Gene3D" id="3.30.565.10">
    <property type="entry name" value="Histidine kinase-like ATPase, C-terminal domain"/>
    <property type="match status" value="1"/>
</dbReference>
<keyword evidence="4" id="KW-0418">Kinase</keyword>
<sequence length="794" mass="86946">MSTAEGIHVLHVDDDPDFAELVAEMLEREGKCISVETATSAAEGLDRLAATEFDCVVSDYQMPGQNGIEFLETVREDRSDLPFILYTGKGSEEVASDAISAGATDYLQKGDGIDQYRLLANRIQNAVEQYRAHHRAAEFERIRTLASDINQALVRADTRSALEDRVCEVVSDSDPYLFAWIGEVDAETDRIEPRAWAGLEEGYLDAITVTVDETATGVGPGGTAVRTHRVAVSQNVHEDAVVTPWRDAALERGFQAIAAVPLVFKGTLFGVLCIYSECPYAFDADEQELLAELGDDIAHAIHTLALRDELREEREMIDQAINSLDDIFYHLDPDGTLRRWNDRFTEVTGYTDAELDQMQATDFFAERDRPTVETALDEALATGESIVEAELLTAEGVSIPYEFTGSRFTSTDGDVLGIIGIGRDISDRKAREQKLTALHTVANELTASESAEAAYEHTIRASAEILNLDVSVVNIENGGELVPVAVPDEVPEDRVTTMSVDEGITGKTYRTGESFLIGDLTTWEDARPQGPFNSVISIPIENHGVFQAVAEAPNAFDETDFELTKLLINHTASVLDRLTHEQQLEQQTERLREFANVVSHDLRNPLNVAQGRVELARENCSSENLADAANAIDRSLTLIDDLLTLAREGEEVSDVETVDLADLCSRTWHNVETAAATIEVNTTLSIRADPNRVQQLLENLFRNAVEHGGEDVTVTVGSLDDRPGFFVADDGPGIAPDNRDEVFEAGYSRIDDGTGFGLNIVRKIAQAHGWDTTVGHSNSGGARFEIGGVDIESQ</sequence>
<dbReference type="CDD" id="cd00156">
    <property type="entry name" value="REC"/>
    <property type="match status" value="1"/>
</dbReference>
<keyword evidence="5" id="KW-0902">Two-component regulatory system</keyword>
<evidence type="ECO:0000256" key="4">
    <source>
        <dbReference type="ARBA" id="ARBA00022777"/>
    </source>
</evidence>
<keyword evidence="12" id="KW-1185">Reference proteome</keyword>
<protein>
    <recommendedName>
        <fullName evidence="2">histidine kinase</fullName>
        <ecNumber evidence="2">2.7.13.3</ecNumber>
    </recommendedName>
</protein>
<dbReference type="InterPro" id="IPR001789">
    <property type="entry name" value="Sig_transdc_resp-reg_receiver"/>
</dbReference>
<evidence type="ECO:0000259" key="9">
    <source>
        <dbReference type="PROSITE" id="PS50112"/>
    </source>
</evidence>
<evidence type="ECO:0000259" key="8">
    <source>
        <dbReference type="PROSITE" id="PS50110"/>
    </source>
</evidence>
<dbReference type="PANTHER" id="PTHR43711">
    <property type="entry name" value="TWO-COMPONENT HISTIDINE KINASE"/>
    <property type="match status" value="1"/>
</dbReference>
<dbReference type="InterPro" id="IPR035965">
    <property type="entry name" value="PAS-like_dom_sf"/>
</dbReference>
<dbReference type="InterPro" id="IPR000014">
    <property type="entry name" value="PAS"/>
</dbReference>
<dbReference type="PROSITE" id="PS50112">
    <property type="entry name" value="PAS"/>
    <property type="match status" value="1"/>
</dbReference>
<dbReference type="PROSITE" id="PS50113">
    <property type="entry name" value="PAC"/>
    <property type="match status" value="1"/>
</dbReference>
<dbReference type="Proteomes" id="UP000437065">
    <property type="component" value="Unassembled WGS sequence"/>
</dbReference>
<dbReference type="GO" id="GO:0000155">
    <property type="term" value="F:phosphorelay sensor kinase activity"/>
    <property type="evidence" value="ECO:0007669"/>
    <property type="project" value="InterPro"/>
</dbReference>
<dbReference type="PROSITE" id="PS50110">
    <property type="entry name" value="RESPONSE_REGULATORY"/>
    <property type="match status" value="1"/>
</dbReference>
<organism evidence="11 12">
    <name type="scientific">Halobaculum saliterrae</name>
    <dbReference type="NCBI Taxonomy" id="2073113"/>
    <lineage>
        <taxon>Archaea</taxon>
        <taxon>Methanobacteriati</taxon>
        <taxon>Methanobacteriota</taxon>
        <taxon>Stenosarchaea group</taxon>
        <taxon>Halobacteria</taxon>
        <taxon>Halobacteriales</taxon>
        <taxon>Haloferacaceae</taxon>
        <taxon>Halobaculum</taxon>
    </lineage>
</organism>
<dbReference type="CDD" id="cd00130">
    <property type="entry name" value="PAS"/>
    <property type="match status" value="1"/>
</dbReference>
<dbReference type="SMART" id="SM00065">
    <property type="entry name" value="GAF"/>
    <property type="match status" value="2"/>
</dbReference>
<dbReference type="Pfam" id="PF08448">
    <property type="entry name" value="PAS_4"/>
    <property type="match status" value="1"/>
</dbReference>
<feature type="domain" description="PAC" evidence="10">
    <location>
        <begin position="385"/>
        <end position="437"/>
    </location>
</feature>
<dbReference type="InterPro" id="IPR050736">
    <property type="entry name" value="Sensor_HK_Regulatory"/>
</dbReference>